<dbReference type="EMBL" id="JAFFJS010000006">
    <property type="protein sequence ID" value="MBM9433943.1"/>
    <property type="molecule type" value="Genomic_DNA"/>
</dbReference>
<name>A0ABS2TH03_9ACTO</name>
<evidence type="ECO:0000313" key="2">
    <source>
        <dbReference type="Proteomes" id="UP000705983"/>
    </source>
</evidence>
<keyword evidence="2" id="KW-1185">Reference proteome</keyword>
<evidence type="ECO:0000313" key="1">
    <source>
        <dbReference type="EMBL" id="MBM9433943.1"/>
    </source>
</evidence>
<proteinExistence type="predicted"/>
<comment type="caution">
    <text evidence="1">The sequence shown here is derived from an EMBL/GenBank/DDBJ whole genome shotgun (WGS) entry which is preliminary data.</text>
</comment>
<protein>
    <submittedName>
        <fullName evidence="1">Uncharacterized protein</fullName>
    </submittedName>
</protein>
<accession>A0ABS2TH03</accession>
<dbReference type="Proteomes" id="UP000705983">
    <property type="component" value="Unassembled WGS sequence"/>
</dbReference>
<gene>
    <name evidence="1" type="ORF">JVW63_09585</name>
</gene>
<organism evidence="1 2">
    <name type="scientific">Flaviflexus equikiangi</name>
    <dbReference type="NCBI Taxonomy" id="2758573"/>
    <lineage>
        <taxon>Bacteria</taxon>
        <taxon>Bacillati</taxon>
        <taxon>Actinomycetota</taxon>
        <taxon>Actinomycetes</taxon>
        <taxon>Actinomycetales</taxon>
        <taxon>Actinomycetaceae</taxon>
        <taxon>Flaviflexus</taxon>
    </lineage>
</organism>
<sequence length="86" mass="10161">MEFTPNYTYIPFGIDIDGVDQIVSIFGEDLWRRVSKWTDKFNESFREMEGVFGSEKLRAEIDREYVALAMEMQEKLPEGERLTIDM</sequence>
<reference evidence="2" key="1">
    <citation type="submission" date="2021-02" db="EMBL/GenBank/DDBJ databases">
        <title>Leucobacter sp. CX169.</title>
        <authorList>
            <person name="Cheng Y."/>
        </authorList>
    </citation>
    <scope>NUCLEOTIDE SEQUENCE [LARGE SCALE GENOMIC DNA]</scope>
    <source>
        <strain evidence="2">JY899</strain>
    </source>
</reference>